<keyword evidence="4" id="KW-1185">Reference proteome</keyword>
<evidence type="ECO:0000259" key="3">
    <source>
        <dbReference type="PROSITE" id="PS50102"/>
    </source>
</evidence>
<sequence>MTNRESRHLKINGLSENSTEESILNYFANFGKVQKIEFLNDEKSAAVVSFMDLRSAANAVSRDRHDLKSQTAPLKVCYFESMTSAVAVDNSDNNSSDKQSQQQHPQRKPVNHKG</sequence>
<proteinExistence type="predicted"/>
<protein>
    <submittedName>
        <fullName evidence="5">RRM domain-containing protein</fullName>
    </submittedName>
</protein>
<organism evidence="4 5">
    <name type="scientific">Romanomermis culicivorax</name>
    <name type="common">Nematode worm</name>
    <dbReference type="NCBI Taxonomy" id="13658"/>
    <lineage>
        <taxon>Eukaryota</taxon>
        <taxon>Metazoa</taxon>
        <taxon>Ecdysozoa</taxon>
        <taxon>Nematoda</taxon>
        <taxon>Enoplea</taxon>
        <taxon>Dorylaimia</taxon>
        <taxon>Mermithida</taxon>
        <taxon>Mermithoidea</taxon>
        <taxon>Mermithidae</taxon>
        <taxon>Romanomermis</taxon>
    </lineage>
</organism>
<dbReference type="Gene3D" id="3.30.70.330">
    <property type="match status" value="1"/>
</dbReference>
<accession>A0A915KVT8</accession>
<evidence type="ECO:0000313" key="4">
    <source>
        <dbReference type="Proteomes" id="UP000887565"/>
    </source>
</evidence>
<feature type="region of interest" description="Disordered" evidence="2">
    <location>
        <begin position="88"/>
        <end position="114"/>
    </location>
</feature>
<feature type="domain" description="RRM" evidence="3">
    <location>
        <begin position="7"/>
        <end position="81"/>
    </location>
</feature>
<evidence type="ECO:0000313" key="5">
    <source>
        <dbReference type="WBParaSite" id="nRc.2.0.1.t43047-RA"/>
    </source>
</evidence>
<dbReference type="SMART" id="SM00360">
    <property type="entry name" value="RRM"/>
    <property type="match status" value="1"/>
</dbReference>
<dbReference type="Proteomes" id="UP000887565">
    <property type="component" value="Unplaced"/>
</dbReference>
<name>A0A915KVT8_ROMCU</name>
<dbReference type="WBParaSite" id="nRc.2.0.1.t43047-RA">
    <property type="protein sequence ID" value="nRc.2.0.1.t43047-RA"/>
    <property type="gene ID" value="nRc.2.0.1.g43047"/>
</dbReference>
<dbReference type="InterPro" id="IPR035979">
    <property type="entry name" value="RBD_domain_sf"/>
</dbReference>
<evidence type="ECO:0000256" key="2">
    <source>
        <dbReference type="SAM" id="MobiDB-lite"/>
    </source>
</evidence>
<dbReference type="Pfam" id="PF23085">
    <property type="entry name" value="RRM_PARP14_3"/>
    <property type="match status" value="1"/>
</dbReference>
<evidence type="ECO:0000256" key="1">
    <source>
        <dbReference type="PROSITE-ProRule" id="PRU00176"/>
    </source>
</evidence>
<keyword evidence="1" id="KW-0694">RNA-binding</keyword>
<dbReference type="AlphaFoldDB" id="A0A915KVT8"/>
<dbReference type="GO" id="GO:0003723">
    <property type="term" value="F:RNA binding"/>
    <property type="evidence" value="ECO:0007669"/>
    <property type="project" value="UniProtKB-UniRule"/>
</dbReference>
<reference evidence="5" key="1">
    <citation type="submission" date="2022-11" db="UniProtKB">
        <authorList>
            <consortium name="WormBaseParasite"/>
        </authorList>
    </citation>
    <scope>IDENTIFICATION</scope>
</reference>
<feature type="compositionally biased region" description="Low complexity" evidence="2">
    <location>
        <begin position="89"/>
        <end position="103"/>
    </location>
</feature>
<dbReference type="InterPro" id="IPR000504">
    <property type="entry name" value="RRM_dom"/>
</dbReference>
<dbReference type="SUPFAM" id="SSF54928">
    <property type="entry name" value="RNA-binding domain, RBD"/>
    <property type="match status" value="1"/>
</dbReference>
<feature type="compositionally biased region" description="Basic residues" evidence="2">
    <location>
        <begin position="105"/>
        <end position="114"/>
    </location>
</feature>
<dbReference type="InterPro" id="IPR012677">
    <property type="entry name" value="Nucleotide-bd_a/b_plait_sf"/>
</dbReference>
<dbReference type="PROSITE" id="PS50102">
    <property type="entry name" value="RRM"/>
    <property type="match status" value="1"/>
</dbReference>